<dbReference type="InterPro" id="IPR002933">
    <property type="entry name" value="Peptidase_M20"/>
</dbReference>
<evidence type="ECO:0008006" key="4">
    <source>
        <dbReference type="Google" id="ProtNLM"/>
    </source>
</evidence>
<dbReference type="SUPFAM" id="SSF53187">
    <property type="entry name" value="Zn-dependent exopeptidases"/>
    <property type="match status" value="1"/>
</dbReference>
<dbReference type="PANTHER" id="PTHR11014">
    <property type="entry name" value="PEPTIDASE M20 FAMILY MEMBER"/>
    <property type="match status" value="1"/>
</dbReference>
<proteinExistence type="inferred from homology"/>
<reference evidence="2 3" key="1">
    <citation type="submission" date="2015-01" db="EMBL/GenBank/DDBJ databases">
        <title>The Genome Sequence of Cladophialophora immunda CBS83496.</title>
        <authorList>
            <consortium name="The Broad Institute Genomics Platform"/>
            <person name="Cuomo C."/>
            <person name="de Hoog S."/>
            <person name="Gorbushina A."/>
            <person name="Stielow B."/>
            <person name="Teixiera M."/>
            <person name="Abouelleil A."/>
            <person name="Chapman S.B."/>
            <person name="Priest M."/>
            <person name="Young S.K."/>
            <person name="Wortman J."/>
            <person name="Nusbaum C."/>
            <person name="Birren B."/>
        </authorList>
    </citation>
    <scope>NUCLEOTIDE SEQUENCE [LARGE SCALE GENOMIC DNA]</scope>
    <source>
        <strain evidence="2 3">CBS 83496</strain>
    </source>
</reference>
<sequence>MAEMTVTSEPHELPDRKKLARLQRVLDQRRPDLTPFVDLYKDLHQHPELSCFESRTASVVAACLRRMNLEVRTSVGGHGVVGLLKNGHGKTILLRAELDALPIEEKTGLPYASKARMKDVVGVERPVMHACGYDIHIACVFASLKLLQSASKEWSGTIIAVFQPNEETPGGA</sequence>
<dbReference type="GO" id="GO:0016787">
    <property type="term" value="F:hydrolase activity"/>
    <property type="evidence" value="ECO:0007669"/>
    <property type="project" value="InterPro"/>
</dbReference>
<gene>
    <name evidence="2" type="ORF">PV07_08466</name>
</gene>
<keyword evidence="3" id="KW-1185">Reference proteome</keyword>
<dbReference type="PANTHER" id="PTHR11014:SF63">
    <property type="entry name" value="METALLOPEPTIDASE, PUTATIVE (AFU_ORTHOLOGUE AFUA_6G09600)-RELATED"/>
    <property type="match status" value="1"/>
</dbReference>
<dbReference type="RefSeq" id="XP_016245491.1">
    <property type="nucleotide sequence ID" value="XM_016395635.1"/>
</dbReference>
<evidence type="ECO:0000313" key="3">
    <source>
        <dbReference type="Proteomes" id="UP000054466"/>
    </source>
</evidence>
<protein>
    <recommendedName>
        <fullName evidence="4">Peptidase M20 dimerisation domain-containing protein</fullName>
    </recommendedName>
</protein>
<dbReference type="VEuPathDB" id="FungiDB:PV07_08466"/>
<accession>A0A0D2C435</accession>
<evidence type="ECO:0000256" key="1">
    <source>
        <dbReference type="ARBA" id="ARBA00006247"/>
    </source>
</evidence>
<dbReference type="OrthoDB" id="6119954at2759"/>
<organism evidence="2 3">
    <name type="scientific">Cladophialophora immunda</name>
    <dbReference type="NCBI Taxonomy" id="569365"/>
    <lineage>
        <taxon>Eukaryota</taxon>
        <taxon>Fungi</taxon>
        <taxon>Dikarya</taxon>
        <taxon>Ascomycota</taxon>
        <taxon>Pezizomycotina</taxon>
        <taxon>Eurotiomycetes</taxon>
        <taxon>Chaetothyriomycetidae</taxon>
        <taxon>Chaetothyriales</taxon>
        <taxon>Herpotrichiellaceae</taxon>
        <taxon>Cladophialophora</taxon>
    </lineage>
</organism>
<dbReference type="GeneID" id="27347660"/>
<dbReference type="Pfam" id="PF01546">
    <property type="entry name" value="Peptidase_M20"/>
    <property type="match status" value="1"/>
</dbReference>
<dbReference type="Gene3D" id="3.40.630.10">
    <property type="entry name" value="Zn peptidases"/>
    <property type="match status" value="1"/>
</dbReference>
<dbReference type="AlphaFoldDB" id="A0A0D2C435"/>
<evidence type="ECO:0000313" key="2">
    <source>
        <dbReference type="EMBL" id="KIW25275.1"/>
    </source>
</evidence>
<dbReference type="InterPro" id="IPR017439">
    <property type="entry name" value="Amidohydrolase"/>
</dbReference>
<dbReference type="Proteomes" id="UP000054466">
    <property type="component" value="Unassembled WGS sequence"/>
</dbReference>
<dbReference type="EMBL" id="KN847044">
    <property type="protein sequence ID" value="KIW25275.1"/>
    <property type="molecule type" value="Genomic_DNA"/>
</dbReference>
<dbReference type="HOGENOM" id="CLU_132736_0_0_1"/>
<comment type="similarity">
    <text evidence="1">Belongs to the peptidase M20A family.</text>
</comment>
<name>A0A0D2C435_9EURO</name>